<gene>
    <name evidence="1" type="ORF">JZ786_09880</name>
</gene>
<sequence length="237" mass="26866">MFLKQRESKHFHTGVKISDDGEFLMWNQYRRTYEGMASPLEQNERHIEVLKDAFGIINMPTRVGMRLSPVFHSYVLVSQNARIKRPKEFDTSKVIKADMLSTTIESQFDRAGFFDVLGSASRIVSKETLKDIAGQLIALHKPAPLDFAAKYKVAGNQTDVQANLIRHQCRNCGSEDLSVQYGRYGYYFKCAACEGNTPIKIGCGQVGHKERIRKQGLNFYRECADCGTSSLYYVNPS</sequence>
<evidence type="ECO:0000313" key="1">
    <source>
        <dbReference type="EMBL" id="QSO49192.1"/>
    </source>
</evidence>
<dbReference type="RefSeq" id="WP_206658505.1">
    <property type="nucleotide sequence ID" value="NZ_CP071182.1"/>
</dbReference>
<dbReference type="Proteomes" id="UP000663505">
    <property type="component" value="Chromosome"/>
</dbReference>
<evidence type="ECO:0000313" key="2">
    <source>
        <dbReference type="Proteomes" id="UP000663505"/>
    </source>
</evidence>
<reference evidence="1 2" key="1">
    <citation type="submission" date="2021-02" db="EMBL/GenBank/DDBJ databases">
        <title>Alicyclobacillus curvatus sp. nov. and Alicyclobacillus mengziensis sp. nov., two acidophilic bacteria isolated from acid mine drainage.</title>
        <authorList>
            <person name="Huang Y."/>
        </authorList>
    </citation>
    <scope>NUCLEOTIDE SEQUENCE [LARGE SCALE GENOMIC DNA]</scope>
    <source>
        <strain evidence="1 2">S30H14</strain>
    </source>
</reference>
<organism evidence="1 2">
    <name type="scientific">Alicyclobacillus mengziensis</name>
    <dbReference type="NCBI Taxonomy" id="2931921"/>
    <lineage>
        <taxon>Bacteria</taxon>
        <taxon>Bacillati</taxon>
        <taxon>Bacillota</taxon>
        <taxon>Bacilli</taxon>
        <taxon>Bacillales</taxon>
        <taxon>Alicyclobacillaceae</taxon>
        <taxon>Alicyclobacillus</taxon>
    </lineage>
</organism>
<name>A0A9X7W2C0_9BACL</name>
<dbReference type="AlphaFoldDB" id="A0A9X7W2C0"/>
<dbReference type="KEGG" id="afx:JZ786_09880"/>
<evidence type="ECO:0008006" key="3">
    <source>
        <dbReference type="Google" id="ProtNLM"/>
    </source>
</evidence>
<proteinExistence type="predicted"/>
<accession>A0A9X7W2C0</accession>
<dbReference type="EMBL" id="CP071182">
    <property type="protein sequence ID" value="QSO49192.1"/>
    <property type="molecule type" value="Genomic_DNA"/>
</dbReference>
<protein>
    <recommendedName>
        <fullName evidence="3">NERD domain-containing protein</fullName>
    </recommendedName>
</protein>
<keyword evidence="2" id="KW-1185">Reference proteome</keyword>